<dbReference type="Proteomes" id="UP000516148">
    <property type="component" value="Chromosome"/>
</dbReference>
<dbReference type="PRINTS" id="PR00455">
    <property type="entry name" value="HTHTETR"/>
</dbReference>
<evidence type="ECO:0000313" key="6">
    <source>
        <dbReference type="EMBL" id="QNQ11965.1"/>
    </source>
</evidence>
<evidence type="ECO:0000256" key="3">
    <source>
        <dbReference type="ARBA" id="ARBA00023163"/>
    </source>
</evidence>
<keyword evidence="2 4" id="KW-0238">DNA-binding</keyword>
<dbReference type="KEGG" id="spap:H3Z74_10365"/>
<protein>
    <submittedName>
        <fullName evidence="6">TetR/AcrR family transcriptional regulator</fullName>
    </submittedName>
</protein>
<accession>A0A7H0LQL2</accession>
<dbReference type="GO" id="GO:0003700">
    <property type="term" value="F:DNA-binding transcription factor activity"/>
    <property type="evidence" value="ECO:0007669"/>
    <property type="project" value="TreeGrafter"/>
</dbReference>
<keyword evidence="1" id="KW-0805">Transcription regulation</keyword>
<dbReference type="SUPFAM" id="SSF48498">
    <property type="entry name" value="Tetracyclin repressor-like, C-terminal domain"/>
    <property type="match status" value="1"/>
</dbReference>
<dbReference type="EMBL" id="CP061038">
    <property type="protein sequence ID" value="QNQ11965.1"/>
    <property type="molecule type" value="Genomic_DNA"/>
</dbReference>
<keyword evidence="7" id="KW-1185">Reference proteome</keyword>
<organism evidence="6 7">
    <name type="scientific">Sphingomonas alpina</name>
    <dbReference type="NCBI Taxonomy" id="653931"/>
    <lineage>
        <taxon>Bacteria</taxon>
        <taxon>Pseudomonadati</taxon>
        <taxon>Pseudomonadota</taxon>
        <taxon>Alphaproteobacteria</taxon>
        <taxon>Sphingomonadales</taxon>
        <taxon>Sphingomonadaceae</taxon>
        <taxon>Sphingomonas</taxon>
    </lineage>
</organism>
<keyword evidence="3" id="KW-0804">Transcription</keyword>
<dbReference type="PANTHER" id="PTHR30055:SF234">
    <property type="entry name" value="HTH-TYPE TRANSCRIPTIONAL REGULATOR BETI"/>
    <property type="match status" value="1"/>
</dbReference>
<dbReference type="Pfam" id="PF00440">
    <property type="entry name" value="TetR_N"/>
    <property type="match status" value="1"/>
</dbReference>
<dbReference type="InterPro" id="IPR009057">
    <property type="entry name" value="Homeodomain-like_sf"/>
</dbReference>
<dbReference type="InterPro" id="IPR036271">
    <property type="entry name" value="Tet_transcr_reg_TetR-rel_C_sf"/>
</dbReference>
<dbReference type="InterPro" id="IPR001647">
    <property type="entry name" value="HTH_TetR"/>
</dbReference>
<dbReference type="AlphaFoldDB" id="A0A7H0LQL2"/>
<evidence type="ECO:0000313" key="7">
    <source>
        <dbReference type="Proteomes" id="UP000516148"/>
    </source>
</evidence>
<gene>
    <name evidence="6" type="ORF">H3Z74_10365</name>
</gene>
<dbReference type="SUPFAM" id="SSF46689">
    <property type="entry name" value="Homeodomain-like"/>
    <property type="match status" value="1"/>
</dbReference>
<feature type="DNA-binding region" description="H-T-H motif" evidence="4">
    <location>
        <begin position="18"/>
        <end position="37"/>
    </location>
</feature>
<feature type="domain" description="HTH tetR-type" evidence="5">
    <location>
        <begin position="1"/>
        <end position="55"/>
    </location>
</feature>
<dbReference type="InterPro" id="IPR050109">
    <property type="entry name" value="HTH-type_TetR-like_transc_reg"/>
</dbReference>
<evidence type="ECO:0000256" key="1">
    <source>
        <dbReference type="ARBA" id="ARBA00023015"/>
    </source>
</evidence>
<dbReference type="PROSITE" id="PS50977">
    <property type="entry name" value="HTH_TETR_2"/>
    <property type="match status" value="1"/>
</dbReference>
<evidence type="ECO:0000259" key="5">
    <source>
        <dbReference type="PROSITE" id="PS50977"/>
    </source>
</evidence>
<sequence>MLDCARALFIDHGFHATGVAQISAMSGVAVGQIYRDFASKEDIVVSIVQDDCVSFMDAETLRDAIDHRDKPGVREWLRHFVNPQDERGDEDGARLFAEIIAESARNERIASIFTTIHDDVRGKTLDALEVLSEGKDEVPAREVVADLIATMSLGLMHHRMMRRDLAMEPLVEALERIIDREIEALRSGHQ</sequence>
<evidence type="ECO:0000256" key="2">
    <source>
        <dbReference type="ARBA" id="ARBA00023125"/>
    </source>
</evidence>
<name>A0A7H0LQL2_9SPHN</name>
<proteinExistence type="predicted"/>
<dbReference type="Gene3D" id="1.10.357.10">
    <property type="entry name" value="Tetracycline Repressor, domain 2"/>
    <property type="match status" value="1"/>
</dbReference>
<dbReference type="PANTHER" id="PTHR30055">
    <property type="entry name" value="HTH-TYPE TRANSCRIPTIONAL REGULATOR RUTR"/>
    <property type="match status" value="1"/>
</dbReference>
<reference evidence="6 7" key="1">
    <citation type="submission" date="2020-09" db="EMBL/GenBank/DDBJ databases">
        <title>Sphingomonas sp., a new species isolated from pork steak.</title>
        <authorList>
            <person name="Heidler von Heilborn D."/>
        </authorList>
    </citation>
    <scope>NUCLEOTIDE SEQUENCE [LARGE SCALE GENOMIC DNA]</scope>
    <source>
        <strain evidence="7">S8-3T</strain>
    </source>
</reference>
<evidence type="ECO:0000256" key="4">
    <source>
        <dbReference type="PROSITE-ProRule" id="PRU00335"/>
    </source>
</evidence>
<dbReference type="GO" id="GO:0000976">
    <property type="term" value="F:transcription cis-regulatory region binding"/>
    <property type="evidence" value="ECO:0007669"/>
    <property type="project" value="TreeGrafter"/>
</dbReference>